<evidence type="ECO:0000256" key="5">
    <source>
        <dbReference type="ARBA" id="ARBA00022692"/>
    </source>
</evidence>
<keyword evidence="6 8" id="KW-1133">Transmembrane helix</keyword>
<dbReference type="EMBL" id="JARQTW010000002">
    <property type="protein sequence ID" value="MDG2949259.1"/>
    <property type="molecule type" value="Genomic_DNA"/>
</dbReference>
<proteinExistence type="predicted"/>
<dbReference type="PIRSF" id="PIRSF004925">
    <property type="entry name" value="HcaT"/>
    <property type="match status" value="1"/>
</dbReference>
<evidence type="ECO:0000256" key="7">
    <source>
        <dbReference type="ARBA" id="ARBA00023136"/>
    </source>
</evidence>
<keyword evidence="5 8" id="KW-0812">Transmembrane</keyword>
<evidence type="ECO:0000256" key="6">
    <source>
        <dbReference type="ARBA" id="ARBA00022989"/>
    </source>
</evidence>
<reference evidence="10" key="1">
    <citation type="submission" date="2023-03" db="EMBL/GenBank/DDBJ databases">
        <title>Classification of Bisgaard taxon 6 and taxon 10 as Exercitatus varius gen. nov., spec. nov.</title>
        <authorList>
            <person name="Christensen H."/>
        </authorList>
    </citation>
    <scope>NUCLEOTIDE SEQUENCE</scope>
    <source>
        <strain evidence="10">86116</strain>
    </source>
</reference>
<dbReference type="Proteomes" id="UP001214976">
    <property type="component" value="Unassembled WGS sequence"/>
</dbReference>
<feature type="transmembrane region" description="Helical" evidence="8">
    <location>
        <begin position="95"/>
        <end position="114"/>
    </location>
</feature>
<feature type="transmembrane region" description="Helical" evidence="8">
    <location>
        <begin position="135"/>
        <end position="154"/>
    </location>
</feature>
<comment type="caution">
    <text evidence="10">The sequence shown here is derived from an EMBL/GenBank/DDBJ whole genome shotgun (WGS) entry which is preliminary data.</text>
</comment>
<feature type="transmembrane region" description="Helical" evidence="8">
    <location>
        <begin position="292"/>
        <end position="318"/>
    </location>
</feature>
<dbReference type="PANTHER" id="PTHR23522:SF10">
    <property type="entry name" value="3-PHENYLPROPIONIC ACID TRANSPORTER-RELATED"/>
    <property type="match status" value="1"/>
</dbReference>
<feature type="transmembrane region" description="Helical" evidence="8">
    <location>
        <begin position="7"/>
        <end position="27"/>
    </location>
</feature>
<evidence type="ECO:0000259" key="9">
    <source>
        <dbReference type="Pfam" id="PF12832"/>
    </source>
</evidence>
<evidence type="ECO:0000313" key="10">
    <source>
        <dbReference type="EMBL" id="MDG2949259.1"/>
    </source>
</evidence>
<dbReference type="NCBIfam" id="NF037955">
    <property type="entry name" value="mfs"/>
    <property type="match status" value="1"/>
</dbReference>
<dbReference type="RefSeq" id="WP_317476618.1">
    <property type="nucleotide sequence ID" value="NZ_JARQTW010000002.1"/>
</dbReference>
<dbReference type="AlphaFoldDB" id="A0AAW6Q6T2"/>
<accession>A0AAW6Q6T2</accession>
<evidence type="ECO:0000256" key="4">
    <source>
        <dbReference type="ARBA" id="ARBA00022519"/>
    </source>
</evidence>
<protein>
    <submittedName>
        <fullName evidence="10">3-phenylpropionate MFS transporter</fullName>
    </submittedName>
</protein>
<feature type="transmembrane region" description="Helical" evidence="8">
    <location>
        <begin position="160"/>
        <end position="177"/>
    </location>
</feature>
<evidence type="ECO:0000256" key="3">
    <source>
        <dbReference type="ARBA" id="ARBA00022475"/>
    </source>
</evidence>
<keyword evidence="7 8" id="KW-0472">Membrane</keyword>
<feature type="transmembrane region" description="Helical" evidence="8">
    <location>
        <begin position="71"/>
        <end position="89"/>
    </location>
</feature>
<dbReference type="InterPro" id="IPR024989">
    <property type="entry name" value="MFS_assoc_dom"/>
</dbReference>
<dbReference type="Pfam" id="PF12832">
    <property type="entry name" value="MFS_1_like"/>
    <property type="match status" value="1"/>
</dbReference>
<evidence type="ECO:0000313" key="11">
    <source>
        <dbReference type="Proteomes" id="UP001214976"/>
    </source>
</evidence>
<evidence type="ECO:0000256" key="1">
    <source>
        <dbReference type="ARBA" id="ARBA00004429"/>
    </source>
</evidence>
<dbReference type="SUPFAM" id="SSF103473">
    <property type="entry name" value="MFS general substrate transporter"/>
    <property type="match status" value="1"/>
</dbReference>
<dbReference type="InterPro" id="IPR036259">
    <property type="entry name" value="MFS_trans_sf"/>
</dbReference>
<feature type="transmembrane region" description="Helical" evidence="8">
    <location>
        <begin position="330"/>
        <end position="352"/>
    </location>
</feature>
<name>A0AAW6Q6T2_9PAST</name>
<feature type="transmembrane region" description="Helical" evidence="8">
    <location>
        <begin position="236"/>
        <end position="258"/>
    </location>
</feature>
<feature type="domain" description="Major facilitator superfamily associated" evidence="9">
    <location>
        <begin position="8"/>
        <end position="360"/>
    </location>
</feature>
<feature type="transmembrane region" description="Helical" evidence="8">
    <location>
        <begin position="210"/>
        <end position="230"/>
    </location>
</feature>
<evidence type="ECO:0000256" key="8">
    <source>
        <dbReference type="SAM" id="Phobius"/>
    </source>
</evidence>
<gene>
    <name evidence="10" type="ORF">P7M15_01790</name>
</gene>
<dbReference type="PANTHER" id="PTHR23522">
    <property type="entry name" value="BLL5896 PROTEIN"/>
    <property type="match status" value="1"/>
</dbReference>
<evidence type="ECO:0000256" key="2">
    <source>
        <dbReference type="ARBA" id="ARBA00022448"/>
    </source>
</evidence>
<sequence length="378" mass="42737">MRLSPFNWLALAFFGYFFAYGVLVPYLPVWVKSHAYDPQFIGIILSSSYFFRFIGSFFFGRMIKHSHQLFTALRLIAWSMVGMTCIMALTAQNFWWLFVSIGIFSMLNAAGMPLTDSLAATWQKQLELDYGKARLLGSLAFTLALVAVGQLIRFTGEQNIIWILTALFVFYSLLLMLNPHPKPHDEAESAGENSVNYWTLLKNADHARMLLAAFLIQGSHAGYYVYSILYWNENGIPVRLTSLLWGCAVTAEILLFFFSKRLFGDWSVRHLMLLATLAAVIRWGVYGSTTSILWLTLLQTFHALTFAVMHIAMIRYIARQPQNTIVKLQSLYSGLANCLGVAVMTMICGKIYPLSPQAMFITMSALAAIAFFVIPRKI</sequence>
<dbReference type="GO" id="GO:0015528">
    <property type="term" value="F:lactose:proton symporter activity"/>
    <property type="evidence" value="ECO:0007669"/>
    <property type="project" value="TreeGrafter"/>
</dbReference>
<dbReference type="GO" id="GO:0030395">
    <property type="term" value="F:lactose binding"/>
    <property type="evidence" value="ECO:0007669"/>
    <property type="project" value="TreeGrafter"/>
</dbReference>
<feature type="transmembrane region" description="Helical" evidence="8">
    <location>
        <begin position="358"/>
        <end position="374"/>
    </location>
</feature>
<feature type="transmembrane region" description="Helical" evidence="8">
    <location>
        <begin position="270"/>
        <end position="286"/>
    </location>
</feature>
<organism evidence="10 11">
    <name type="scientific">Exercitatus varius</name>
    <dbReference type="NCBI Taxonomy" id="67857"/>
    <lineage>
        <taxon>Bacteria</taxon>
        <taxon>Pseudomonadati</taxon>
        <taxon>Pseudomonadota</taxon>
        <taxon>Gammaproteobacteria</taxon>
        <taxon>Pasteurellales</taxon>
        <taxon>Pasteurellaceae</taxon>
        <taxon>Exercitatus</taxon>
    </lineage>
</organism>
<keyword evidence="4" id="KW-0997">Cell inner membrane</keyword>
<comment type="subcellular location">
    <subcellularLocation>
        <location evidence="1">Cell inner membrane</location>
        <topology evidence="1">Multi-pass membrane protein</topology>
    </subcellularLocation>
</comment>
<feature type="transmembrane region" description="Helical" evidence="8">
    <location>
        <begin position="39"/>
        <end position="59"/>
    </location>
</feature>
<keyword evidence="3" id="KW-1003">Cell membrane</keyword>
<dbReference type="NCBIfam" id="NF008346">
    <property type="entry name" value="PRK11128.1"/>
    <property type="match status" value="1"/>
</dbReference>
<keyword evidence="2" id="KW-0813">Transport</keyword>
<dbReference type="GO" id="GO:0005886">
    <property type="term" value="C:plasma membrane"/>
    <property type="evidence" value="ECO:0007669"/>
    <property type="project" value="UniProtKB-SubCell"/>
</dbReference>
<dbReference type="InterPro" id="IPR026032">
    <property type="entry name" value="HcaT-like"/>
</dbReference>
<dbReference type="Gene3D" id="1.20.1250.20">
    <property type="entry name" value="MFS general substrate transporter like domains"/>
    <property type="match status" value="2"/>
</dbReference>